<evidence type="ECO:0000313" key="2">
    <source>
        <dbReference type="EnsemblMetazoa" id="ASIC019403-PA"/>
    </source>
</evidence>
<proteinExistence type="predicted"/>
<dbReference type="Proteomes" id="UP000030765">
    <property type="component" value="Unassembled WGS sequence"/>
</dbReference>
<reference evidence="1 3" key="1">
    <citation type="journal article" date="2014" name="BMC Genomics">
        <title>Genome sequence of Anopheles sinensis provides insight into genetics basis of mosquito competence for malaria parasites.</title>
        <authorList>
            <person name="Zhou D."/>
            <person name="Zhang D."/>
            <person name="Ding G."/>
            <person name="Shi L."/>
            <person name="Hou Q."/>
            <person name="Ye Y."/>
            <person name="Xu Y."/>
            <person name="Zhou H."/>
            <person name="Xiong C."/>
            <person name="Li S."/>
            <person name="Yu J."/>
            <person name="Hong S."/>
            <person name="Yu X."/>
            <person name="Zou P."/>
            <person name="Chen C."/>
            <person name="Chang X."/>
            <person name="Wang W."/>
            <person name="Lv Y."/>
            <person name="Sun Y."/>
            <person name="Ma L."/>
            <person name="Shen B."/>
            <person name="Zhu C."/>
        </authorList>
    </citation>
    <scope>NUCLEOTIDE SEQUENCE [LARGE SCALE GENOMIC DNA]</scope>
</reference>
<dbReference type="EMBL" id="ATLV01024394">
    <property type="status" value="NOT_ANNOTATED_CDS"/>
    <property type="molecule type" value="Genomic_DNA"/>
</dbReference>
<organism evidence="1">
    <name type="scientific">Anopheles sinensis</name>
    <name type="common">Mosquito</name>
    <dbReference type="NCBI Taxonomy" id="74873"/>
    <lineage>
        <taxon>Eukaryota</taxon>
        <taxon>Metazoa</taxon>
        <taxon>Ecdysozoa</taxon>
        <taxon>Arthropoda</taxon>
        <taxon>Hexapoda</taxon>
        <taxon>Insecta</taxon>
        <taxon>Pterygota</taxon>
        <taxon>Neoptera</taxon>
        <taxon>Endopterygota</taxon>
        <taxon>Diptera</taxon>
        <taxon>Nematocera</taxon>
        <taxon>Culicoidea</taxon>
        <taxon>Culicidae</taxon>
        <taxon>Anophelinae</taxon>
        <taxon>Anopheles</taxon>
    </lineage>
</organism>
<gene>
    <name evidence="1" type="ORF">ZHAS_00019403</name>
</gene>
<accession>A0A084WMA0</accession>
<dbReference type="AlphaFoldDB" id="A0A084WMA0"/>
<keyword evidence="3" id="KW-1185">Reference proteome</keyword>
<name>A0A084WMA0_ANOSI</name>
<dbReference type="EMBL" id="KE525351">
    <property type="protein sequence ID" value="KFB51344.1"/>
    <property type="molecule type" value="Genomic_DNA"/>
</dbReference>
<dbReference type="VEuPathDB" id="VectorBase:ASIC019403"/>
<reference evidence="2" key="2">
    <citation type="submission" date="2020-05" db="UniProtKB">
        <authorList>
            <consortium name="EnsemblMetazoa"/>
        </authorList>
    </citation>
    <scope>IDENTIFICATION</scope>
</reference>
<sequence length="73" mass="7853">MPAASSVSTRDTLHDAKPFFAWRFETDFQSEPLLSAIRGLDGSSNAGSVGTSANLAYRLPGTRTFIFHGTSCQ</sequence>
<evidence type="ECO:0000313" key="1">
    <source>
        <dbReference type="EMBL" id="KFB51344.1"/>
    </source>
</evidence>
<evidence type="ECO:0000313" key="3">
    <source>
        <dbReference type="Proteomes" id="UP000030765"/>
    </source>
</evidence>
<dbReference type="EnsemblMetazoa" id="ASIC019403-RA">
    <property type="protein sequence ID" value="ASIC019403-PA"/>
    <property type="gene ID" value="ASIC019403"/>
</dbReference>
<protein>
    <submittedName>
        <fullName evidence="1 2">Pre-mRNA cleavage complex II protein</fullName>
    </submittedName>
</protein>